<dbReference type="InterPro" id="IPR011527">
    <property type="entry name" value="ABC1_TM_dom"/>
</dbReference>
<feature type="domain" description="ABC transporter" evidence="10">
    <location>
        <begin position="453"/>
        <end position="664"/>
    </location>
</feature>
<evidence type="ECO:0000256" key="1">
    <source>
        <dbReference type="ARBA" id="ARBA00004651"/>
    </source>
</evidence>
<proteinExistence type="predicted"/>
<evidence type="ECO:0000259" key="10">
    <source>
        <dbReference type="PROSITE" id="PS50893"/>
    </source>
</evidence>
<dbReference type="InterPro" id="IPR027417">
    <property type="entry name" value="P-loop_NTPase"/>
</dbReference>
<dbReference type="PANTHER" id="PTHR24223:SF404">
    <property type="entry name" value="ABC MULTIDRUG TRANSPORTER (EUROFUNG)-RELATED"/>
    <property type="match status" value="1"/>
</dbReference>
<dbReference type="InterPro" id="IPR050173">
    <property type="entry name" value="ABC_transporter_C-like"/>
</dbReference>
<dbReference type="SMART" id="SM00382">
    <property type="entry name" value="AAA"/>
    <property type="match status" value="1"/>
</dbReference>
<accession>A0ABR0SS07</accession>
<feature type="transmembrane region" description="Helical" evidence="9">
    <location>
        <begin position="86"/>
        <end position="106"/>
    </location>
</feature>
<keyword evidence="3" id="KW-1003">Cell membrane</keyword>
<protein>
    <submittedName>
        <fullName evidence="12">ABC multidrug transporter B</fullName>
    </submittedName>
</protein>
<keyword evidence="4 9" id="KW-0812">Transmembrane</keyword>
<keyword evidence="5" id="KW-0547">Nucleotide-binding</keyword>
<dbReference type="Gene3D" id="1.20.1560.10">
    <property type="entry name" value="ABC transporter type 1, transmembrane domain"/>
    <property type="match status" value="1"/>
</dbReference>
<keyword evidence="7 9" id="KW-1133">Transmembrane helix</keyword>
<evidence type="ECO:0000313" key="13">
    <source>
        <dbReference type="Proteomes" id="UP001338125"/>
    </source>
</evidence>
<comment type="subcellular location">
    <subcellularLocation>
        <location evidence="1">Cell membrane</location>
        <topology evidence="1">Multi-pass membrane protein</topology>
    </subcellularLocation>
</comment>
<dbReference type="PROSITE" id="PS50893">
    <property type="entry name" value="ABC_TRANSPORTER_2"/>
    <property type="match status" value="1"/>
</dbReference>
<dbReference type="EMBL" id="JAVFKD010000004">
    <property type="protein sequence ID" value="KAK5994893.1"/>
    <property type="molecule type" value="Genomic_DNA"/>
</dbReference>
<feature type="transmembrane region" description="Helical" evidence="9">
    <location>
        <begin position="386"/>
        <end position="406"/>
    </location>
</feature>
<keyword evidence="8 9" id="KW-0472">Membrane</keyword>
<evidence type="ECO:0000259" key="11">
    <source>
        <dbReference type="PROSITE" id="PS50929"/>
    </source>
</evidence>
<evidence type="ECO:0000256" key="2">
    <source>
        <dbReference type="ARBA" id="ARBA00022448"/>
    </source>
</evidence>
<feature type="transmembrane region" description="Helical" evidence="9">
    <location>
        <begin position="282"/>
        <end position="307"/>
    </location>
</feature>
<dbReference type="PROSITE" id="PS50929">
    <property type="entry name" value="ABC_TM1F"/>
    <property type="match status" value="1"/>
</dbReference>
<dbReference type="CDD" id="cd18580">
    <property type="entry name" value="ABC_6TM_ABCC_D2"/>
    <property type="match status" value="1"/>
</dbReference>
<evidence type="ECO:0000256" key="3">
    <source>
        <dbReference type="ARBA" id="ARBA00022475"/>
    </source>
</evidence>
<evidence type="ECO:0000313" key="12">
    <source>
        <dbReference type="EMBL" id="KAK5994893.1"/>
    </source>
</evidence>
<evidence type="ECO:0000256" key="8">
    <source>
        <dbReference type="ARBA" id="ARBA00023136"/>
    </source>
</evidence>
<comment type="caution">
    <text evidence="12">The sequence shown here is derived from an EMBL/GenBank/DDBJ whole genome shotgun (WGS) entry which is preliminary data.</text>
</comment>
<evidence type="ECO:0000256" key="9">
    <source>
        <dbReference type="SAM" id="Phobius"/>
    </source>
</evidence>
<evidence type="ECO:0000256" key="6">
    <source>
        <dbReference type="ARBA" id="ARBA00022840"/>
    </source>
</evidence>
<name>A0ABR0SS07_9HYPO</name>
<gene>
    <name evidence="12" type="ORF">PT974_03280</name>
</gene>
<organism evidence="12 13">
    <name type="scientific">Cladobotryum mycophilum</name>
    <dbReference type="NCBI Taxonomy" id="491253"/>
    <lineage>
        <taxon>Eukaryota</taxon>
        <taxon>Fungi</taxon>
        <taxon>Dikarya</taxon>
        <taxon>Ascomycota</taxon>
        <taxon>Pezizomycotina</taxon>
        <taxon>Sordariomycetes</taxon>
        <taxon>Hypocreomycetidae</taxon>
        <taxon>Hypocreales</taxon>
        <taxon>Hypocreaceae</taxon>
        <taxon>Cladobotryum</taxon>
    </lineage>
</organism>
<dbReference type="Gene3D" id="3.40.50.300">
    <property type="entry name" value="P-loop containing nucleotide triphosphate hydrolases"/>
    <property type="match status" value="2"/>
</dbReference>
<dbReference type="Pfam" id="PF00005">
    <property type="entry name" value="ABC_tran"/>
    <property type="match status" value="1"/>
</dbReference>
<dbReference type="InterPro" id="IPR003593">
    <property type="entry name" value="AAA+_ATPase"/>
</dbReference>
<dbReference type="Pfam" id="PF00664">
    <property type="entry name" value="ABC_membrane"/>
    <property type="match status" value="2"/>
</dbReference>
<feature type="transmembrane region" description="Helical" evidence="9">
    <location>
        <begin position="351"/>
        <end position="380"/>
    </location>
</feature>
<feature type="transmembrane region" description="Helical" evidence="9">
    <location>
        <begin position="58"/>
        <end position="80"/>
    </location>
</feature>
<dbReference type="SUPFAM" id="SSF90123">
    <property type="entry name" value="ABC transporter transmembrane region"/>
    <property type="match status" value="1"/>
</dbReference>
<reference evidence="12 13" key="1">
    <citation type="submission" date="2024-01" db="EMBL/GenBank/DDBJ databases">
        <title>Complete genome of Cladobotryum mycophilum ATHUM6906.</title>
        <authorList>
            <person name="Christinaki A.C."/>
            <person name="Myridakis A.I."/>
            <person name="Kouvelis V.N."/>
        </authorList>
    </citation>
    <scope>NUCLEOTIDE SEQUENCE [LARGE SCALE GENOMIC DNA]</scope>
    <source>
        <strain evidence="12 13">ATHUM6906</strain>
    </source>
</reference>
<keyword evidence="6" id="KW-0067">ATP-binding</keyword>
<keyword evidence="2" id="KW-0813">Transport</keyword>
<dbReference type="SUPFAM" id="SSF52540">
    <property type="entry name" value="P-loop containing nucleoside triphosphate hydrolases"/>
    <property type="match status" value="1"/>
</dbReference>
<evidence type="ECO:0000256" key="5">
    <source>
        <dbReference type="ARBA" id="ARBA00022741"/>
    </source>
</evidence>
<feature type="domain" description="ABC transmembrane type-1" evidence="11">
    <location>
        <begin position="215"/>
        <end position="418"/>
    </location>
</feature>
<sequence>MEADSAIRIIPPSYTTQTPQLHTRLSLATGIANAVATPAAMLQSYMKDQRSIKPSDALILYFYACTILFAPQLRSLWLISDAPAPKAIWTTIFISTALIVLVESIYKKNSLHPAYKNVTQEQIMGFWGKSFFIWVLPYRRRTIVASPSTAIISKVPIHPLSLHGGYSHFSEGLQLVSQASHTEPPHLSTLAWPLPRRICSARGPVQFGFAGECWVLFIKIISQTALKMHSDLLGATTRAPYSVFHKSEIGSITNRFGQDMDLIDMRLPMSAVQFTTGATECLIRLIIICVLGKYLAAVIPILAVTIFLVQRPLYEHFVTFIQGVSTICAFKWDTVFQEKHGNILNRAQRPFYMLFCIQQWLQLVLDLIVGALAVIIVAVATFAMNSISPGALGVALVLVLQFNAALTQTIQSWTRLETSIGAVHRVQEFLEDTPAESSGVATVSSNWPPNGGVSFEDVTAQYPPQGHPALAQLDMRILPGEKLTVCGPSGSGKSSLIMAILGMLERSGGRVLIDGMDTSLLNGEDVRSHVNLIPQEPFFMPGTVRFNLDPRRSSDEAIESALCMVGLWEKMRQLLCLARAILVPGKLVILDEATSSVDERAEAIMQDTIDRQFKDCTVIAVVHRFAYIDRFDRVAVLNRGKLVECNTPRALLGRESAFRALYHAQHEA</sequence>
<evidence type="ECO:0000256" key="4">
    <source>
        <dbReference type="ARBA" id="ARBA00022692"/>
    </source>
</evidence>
<keyword evidence="13" id="KW-1185">Reference proteome</keyword>
<evidence type="ECO:0000256" key="7">
    <source>
        <dbReference type="ARBA" id="ARBA00022989"/>
    </source>
</evidence>
<dbReference type="PANTHER" id="PTHR24223">
    <property type="entry name" value="ATP-BINDING CASSETTE SUB-FAMILY C"/>
    <property type="match status" value="1"/>
</dbReference>
<dbReference type="Proteomes" id="UP001338125">
    <property type="component" value="Unassembled WGS sequence"/>
</dbReference>
<dbReference type="InterPro" id="IPR036640">
    <property type="entry name" value="ABC1_TM_sf"/>
</dbReference>
<dbReference type="InterPro" id="IPR044726">
    <property type="entry name" value="ABCC_6TM_D2"/>
</dbReference>
<dbReference type="InterPro" id="IPR003439">
    <property type="entry name" value="ABC_transporter-like_ATP-bd"/>
</dbReference>